<sequence length="52" mass="5780">FSLSLTFLSLVLDLYVRPTLDSTNLPWTTNLPLITSLSWTISPNPSVTSDLQ</sequence>
<proteinExistence type="predicted"/>
<dbReference type="Proteomes" id="UP001642360">
    <property type="component" value="Unassembled WGS sequence"/>
</dbReference>
<keyword evidence="3" id="KW-1185">Reference proteome</keyword>
<organism evidence="2 3">
    <name type="scientific">Ilex paraguariensis</name>
    <name type="common">yerba mate</name>
    <dbReference type="NCBI Taxonomy" id="185542"/>
    <lineage>
        <taxon>Eukaryota</taxon>
        <taxon>Viridiplantae</taxon>
        <taxon>Streptophyta</taxon>
        <taxon>Embryophyta</taxon>
        <taxon>Tracheophyta</taxon>
        <taxon>Spermatophyta</taxon>
        <taxon>Magnoliopsida</taxon>
        <taxon>eudicotyledons</taxon>
        <taxon>Gunneridae</taxon>
        <taxon>Pentapetalae</taxon>
        <taxon>asterids</taxon>
        <taxon>campanulids</taxon>
        <taxon>Aquifoliales</taxon>
        <taxon>Aquifoliaceae</taxon>
        <taxon>Ilex</taxon>
    </lineage>
</organism>
<dbReference type="AlphaFoldDB" id="A0ABC8UE84"/>
<evidence type="ECO:0000313" key="3">
    <source>
        <dbReference type="Proteomes" id="UP001642360"/>
    </source>
</evidence>
<feature type="non-terminal residue" evidence="2">
    <location>
        <position position="52"/>
    </location>
</feature>
<feature type="chain" id="PRO_5044798200" evidence="1">
    <location>
        <begin position="22"/>
        <end position="52"/>
    </location>
</feature>
<keyword evidence="1" id="KW-0732">Signal</keyword>
<comment type="caution">
    <text evidence="2">The sequence shown here is derived from an EMBL/GenBank/DDBJ whole genome shotgun (WGS) entry which is preliminary data.</text>
</comment>
<reference evidence="2 3" key="1">
    <citation type="submission" date="2024-02" db="EMBL/GenBank/DDBJ databases">
        <authorList>
            <person name="Vignale AGUSTIN F."/>
            <person name="Sosa J E."/>
            <person name="Modenutti C."/>
        </authorList>
    </citation>
    <scope>NUCLEOTIDE SEQUENCE [LARGE SCALE GENOMIC DNA]</scope>
</reference>
<accession>A0ABC8UE84</accession>
<name>A0ABC8UE84_9AQUA</name>
<evidence type="ECO:0000256" key="1">
    <source>
        <dbReference type="SAM" id="SignalP"/>
    </source>
</evidence>
<gene>
    <name evidence="2" type="ORF">ILEXP_LOCUS49187</name>
</gene>
<feature type="signal peptide" evidence="1">
    <location>
        <begin position="1"/>
        <end position="21"/>
    </location>
</feature>
<feature type="non-terminal residue" evidence="2">
    <location>
        <position position="1"/>
    </location>
</feature>
<protein>
    <submittedName>
        <fullName evidence="2">Uncharacterized protein</fullName>
    </submittedName>
</protein>
<evidence type="ECO:0000313" key="2">
    <source>
        <dbReference type="EMBL" id="CAK9179249.1"/>
    </source>
</evidence>
<dbReference type="EMBL" id="CAUOFW020007448">
    <property type="protein sequence ID" value="CAK9179249.1"/>
    <property type="molecule type" value="Genomic_DNA"/>
</dbReference>